<dbReference type="InterPro" id="IPR014729">
    <property type="entry name" value="Rossmann-like_a/b/a_fold"/>
</dbReference>
<dbReference type="Pfam" id="PF01467">
    <property type="entry name" value="CTP_transf_like"/>
    <property type="match status" value="1"/>
</dbReference>
<name>A0ABR2I4Y8_9EUKA</name>
<feature type="domain" description="Cytidyltransferase-like" evidence="1">
    <location>
        <begin position="31"/>
        <end position="201"/>
    </location>
</feature>
<proteinExistence type="predicted"/>
<protein>
    <submittedName>
        <fullName evidence="2">Nicotinamide/nicotinic acid mononucleotide adenylyltransferase 1</fullName>
    </submittedName>
</protein>
<dbReference type="PANTHER" id="PTHR12039">
    <property type="entry name" value="NICOTINAMIDE MONONUCLEOTIDE ADENYLYLTRANSFERASE"/>
    <property type="match status" value="1"/>
</dbReference>
<evidence type="ECO:0000259" key="1">
    <source>
        <dbReference type="Pfam" id="PF01467"/>
    </source>
</evidence>
<organism evidence="2 3">
    <name type="scientific">Tritrichomonas musculus</name>
    <dbReference type="NCBI Taxonomy" id="1915356"/>
    <lineage>
        <taxon>Eukaryota</taxon>
        <taxon>Metamonada</taxon>
        <taxon>Parabasalia</taxon>
        <taxon>Tritrichomonadida</taxon>
        <taxon>Tritrichomonadidae</taxon>
        <taxon>Tritrichomonas</taxon>
    </lineage>
</organism>
<gene>
    <name evidence="2" type="ORF">M9Y10_015805</name>
</gene>
<dbReference type="PANTHER" id="PTHR12039:SF0">
    <property type="entry name" value="NICOTINAMIDE-NUCLEOTIDE ADENYLYLTRANSFERASE"/>
    <property type="match status" value="1"/>
</dbReference>
<keyword evidence="2" id="KW-0548">Nucleotidyltransferase</keyword>
<dbReference type="GO" id="GO:0016779">
    <property type="term" value="F:nucleotidyltransferase activity"/>
    <property type="evidence" value="ECO:0007669"/>
    <property type="project" value="UniProtKB-KW"/>
</dbReference>
<keyword evidence="3" id="KW-1185">Reference proteome</keyword>
<dbReference type="InterPro" id="IPR004821">
    <property type="entry name" value="Cyt_trans-like"/>
</dbReference>
<dbReference type="SUPFAM" id="SSF52374">
    <property type="entry name" value="Nucleotidylyl transferase"/>
    <property type="match status" value="1"/>
</dbReference>
<dbReference type="Proteomes" id="UP001470230">
    <property type="component" value="Unassembled WGS sequence"/>
</dbReference>
<accession>A0ABR2I4Y8</accession>
<evidence type="ECO:0000313" key="2">
    <source>
        <dbReference type="EMBL" id="KAK8857400.1"/>
    </source>
</evidence>
<keyword evidence="2" id="KW-0808">Transferase</keyword>
<comment type="caution">
    <text evidence="2">The sequence shown here is derived from an EMBL/GenBank/DDBJ whole genome shotgun (WGS) entry which is preliminary data.</text>
</comment>
<dbReference type="InterPro" id="IPR051182">
    <property type="entry name" value="Euk_NMN_adenylyltrnsfrase"/>
</dbReference>
<reference evidence="2 3" key="1">
    <citation type="submission" date="2024-04" db="EMBL/GenBank/DDBJ databases">
        <title>Tritrichomonas musculus Genome.</title>
        <authorList>
            <person name="Alves-Ferreira E."/>
            <person name="Grigg M."/>
            <person name="Lorenzi H."/>
            <person name="Galac M."/>
        </authorList>
    </citation>
    <scope>NUCLEOTIDE SEQUENCE [LARGE SCALE GENOMIC DNA]</scope>
    <source>
        <strain evidence="2 3">EAF2021</strain>
    </source>
</reference>
<sequence length="229" mass="26119">METAELRKKLEIPPRNGRQQAVLLSTGSLCPVHKGHLQILDIAARFLSEKCNVDPLVGYLSPSCDKYVNNKQGSDSISFKDRIEMVKLACNEHNQIPGVIHIYPDSWEGLQSKFINFPEVRNHFEEELKKLFPDKEFLVLYVTGADHFIRCGLSSSRGYVAISRVGYNIETKTDPRRNLYICNDPEYSEMYSDISSTAIRNANKKGQNIESLTYGSVVKYLREVLHFNV</sequence>
<evidence type="ECO:0000313" key="3">
    <source>
        <dbReference type="Proteomes" id="UP001470230"/>
    </source>
</evidence>
<dbReference type="EMBL" id="JAPFFF010000020">
    <property type="protein sequence ID" value="KAK8857400.1"/>
    <property type="molecule type" value="Genomic_DNA"/>
</dbReference>
<dbReference type="Gene3D" id="3.40.50.620">
    <property type="entry name" value="HUPs"/>
    <property type="match status" value="1"/>
</dbReference>